<protein>
    <submittedName>
        <fullName evidence="1">Uncharacterized protein</fullName>
    </submittedName>
</protein>
<dbReference type="AlphaFoldDB" id="A0A6H1Z929"/>
<sequence>MTVPKKQLEAGVQASLDKADSSLQAGDAQAEINTATGGAGYLTTGTAGATVTGTAIVSTITAGGSGIPTEEAVLNRIIEAVTNLRQDYYWLNTASGIGAYYNTSLVAQTGAEITFTLVHNADGAVLHSSHISPVGYPTGLTLQAGAYENHCHAARTLGNRGCTMYWTLVEYKADTSEVVIGTSQSSGAITSKAPVSLHLHLAADYTLTAGSRVVSKKYITFAGGGAATTVVLYGASTYDSHFGVLQESTVLGSAAFAATTDFATAAQGATADGAVQSPAGKWAITGGRLVHDGTRWLTGISDDLTDSALDADIWTETWGGTEPTTHAEGANGYVVTTAAAAGWAMLSTPLPATTCKIIANLACETPTGAGSDGYGLPINIFLDATNYFGMQAFREGANYSVKAQTMIAGAYTPIGQAVVAHPTWLMLVLGYHNFTVYRNPAAPSTTVPVAGWVLVGGAALPWLPTVPPVGGAPFIGVRTETYSTTPIGTTRARHIRIIP</sequence>
<accession>A0A6H1Z929</accession>
<evidence type="ECO:0000313" key="2">
    <source>
        <dbReference type="EMBL" id="QJH93808.1"/>
    </source>
</evidence>
<organism evidence="1">
    <name type="scientific">viral metagenome</name>
    <dbReference type="NCBI Taxonomy" id="1070528"/>
    <lineage>
        <taxon>unclassified sequences</taxon>
        <taxon>metagenomes</taxon>
        <taxon>organismal metagenomes</taxon>
    </lineage>
</organism>
<evidence type="ECO:0000313" key="1">
    <source>
        <dbReference type="EMBL" id="QJA43959.1"/>
    </source>
</evidence>
<proteinExistence type="predicted"/>
<dbReference type="EMBL" id="MT143972">
    <property type="protein sequence ID" value="QJA43959.1"/>
    <property type="molecule type" value="Genomic_DNA"/>
</dbReference>
<gene>
    <name evidence="1" type="ORF">TM448A00065_0005</name>
    <name evidence="2" type="ORF">TM448B00134_0102</name>
</gene>
<reference evidence="1" key="1">
    <citation type="submission" date="2020-03" db="EMBL/GenBank/DDBJ databases">
        <title>The deep terrestrial virosphere.</title>
        <authorList>
            <person name="Holmfeldt K."/>
            <person name="Nilsson E."/>
            <person name="Simone D."/>
            <person name="Lopez-Fernandez M."/>
            <person name="Wu X."/>
            <person name="de Brujin I."/>
            <person name="Lundin D."/>
            <person name="Andersson A."/>
            <person name="Bertilsson S."/>
            <person name="Dopson M."/>
        </authorList>
    </citation>
    <scope>NUCLEOTIDE SEQUENCE</scope>
    <source>
        <strain evidence="1">TM448A00065</strain>
        <strain evidence="2">TM448B00134</strain>
    </source>
</reference>
<dbReference type="EMBL" id="MT144591">
    <property type="protein sequence ID" value="QJH93808.1"/>
    <property type="molecule type" value="Genomic_DNA"/>
</dbReference>
<name>A0A6H1Z929_9ZZZZ</name>